<reference evidence="2 3" key="1">
    <citation type="submission" date="2015-07" db="EMBL/GenBank/DDBJ databases">
        <title>Genome sequencing of Kibdelosporangium phytohabitans.</title>
        <authorList>
            <person name="Qin S."/>
            <person name="Xing K."/>
        </authorList>
    </citation>
    <scope>NUCLEOTIDE SEQUENCE [LARGE SCALE GENOMIC DNA]</scope>
    <source>
        <strain evidence="2 3">KLBMP1111</strain>
    </source>
</reference>
<protein>
    <submittedName>
        <fullName evidence="2">Uncharacterized protein</fullName>
    </submittedName>
</protein>
<name>A0A0N9I7E8_9PSEU</name>
<dbReference type="KEGG" id="kphy:AOZ06_31620"/>
<dbReference type="InterPro" id="IPR043504">
    <property type="entry name" value="Peptidase_S1_PA_chymotrypsin"/>
</dbReference>
<accession>A0A0N9I7E8</accession>
<dbReference type="OrthoDB" id="3206454at2"/>
<keyword evidence="3" id="KW-1185">Reference proteome</keyword>
<dbReference type="Gene3D" id="2.40.10.10">
    <property type="entry name" value="Trypsin-like serine proteases"/>
    <property type="match status" value="1"/>
</dbReference>
<evidence type="ECO:0000313" key="3">
    <source>
        <dbReference type="Proteomes" id="UP000063699"/>
    </source>
</evidence>
<evidence type="ECO:0000256" key="1">
    <source>
        <dbReference type="SAM" id="MobiDB-lite"/>
    </source>
</evidence>
<gene>
    <name evidence="2" type="ORF">AOZ06_31620</name>
</gene>
<feature type="compositionally biased region" description="Basic and acidic residues" evidence="1">
    <location>
        <begin position="1"/>
        <end position="14"/>
    </location>
</feature>
<dbReference type="AlphaFoldDB" id="A0A0N9I7E8"/>
<proteinExistence type="predicted"/>
<dbReference type="EMBL" id="CP012752">
    <property type="protein sequence ID" value="ALG10830.1"/>
    <property type="molecule type" value="Genomic_DNA"/>
</dbReference>
<dbReference type="RefSeq" id="WP_054292732.1">
    <property type="nucleotide sequence ID" value="NZ_CP012752.1"/>
</dbReference>
<organism evidence="2 3">
    <name type="scientific">Kibdelosporangium phytohabitans</name>
    <dbReference type="NCBI Taxonomy" id="860235"/>
    <lineage>
        <taxon>Bacteria</taxon>
        <taxon>Bacillati</taxon>
        <taxon>Actinomycetota</taxon>
        <taxon>Actinomycetes</taxon>
        <taxon>Pseudonocardiales</taxon>
        <taxon>Pseudonocardiaceae</taxon>
        <taxon>Kibdelosporangium</taxon>
    </lineage>
</organism>
<feature type="region of interest" description="Disordered" evidence="1">
    <location>
        <begin position="1"/>
        <end position="22"/>
    </location>
</feature>
<dbReference type="Proteomes" id="UP000063699">
    <property type="component" value="Chromosome"/>
</dbReference>
<sequence length="64" mass="6924">MERRRGHLEPDQQHHLHGGFGVRNGSGARFVLSAGHCGRPGHRIADRAGEFAGTVGSARDDHDI</sequence>
<evidence type="ECO:0000313" key="2">
    <source>
        <dbReference type="EMBL" id="ALG10830.1"/>
    </source>
</evidence>